<keyword evidence="3" id="KW-0479">Metal-binding</keyword>
<dbReference type="GO" id="GO:0005634">
    <property type="term" value="C:nucleus"/>
    <property type="evidence" value="ECO:0007669"/>
    <property type="project" value="UniProtKB-SubCell"/>
</dbReference>
<evidence type="ECO:0000313" key="8">
    <source>
        <dbReference type="EMBL" id="CAB3977095.1"/>
    </source>
</evidence>
<dbReference type="AlphaFoldDB" id="A0A7D9H866"/>
<dbReference type="InterPro" id="IPR028651">
    <property type="entry name" value="ING_fam"/>
</dbReference>
<evidence type="ECO:0000313" key="9">
    <source>
        <dbReference type="Proteomes" id="UP001152795"/>
    </source>
</evidence>
<feature type="compositionally biased region" description="Basic and acidic residues" evidence="7">
    <location>
        <begin position="69"/>
        <end position="81"/>
    </location>
</feature>
<dbReference type="InterPro" id="IPR013083">
    <property type="entry name" value="Znf_RING/FYVE/PHD"/>
</dbReference>
<evidence type="ECO:0000256" key="5">
    <source>
        <dbReference type="ARBA" id="ARBA00022833"/>
    </source>
</evidence>
<dbReference type="Gene3D" id="3.30.40.10">
    <property type="entry name" value="Zinc/RING finger domain, C3HC4 (zinc finger)"/>
    <property type="match status" value="1"/>
</dbReference>
<evidence type="ECO:0000256" key="6">
    <source>
        <dbReference type="ARBA" id="ARBA00023242"/>
    </source>
</evidence>
<feature type="region of interest" description="Disordered" evidence="7">
    <location>
        <begin position="22"/>
        <end position="85"/>
    </location>
</feature>
<dbReference type="Pfam" id="PF00628">
    <property type="entry name" value="PHD"/>
    <property type="match status" value="1"/>
</dbReference>
<comment type="similarity">
    <text evidence="2">Belongs to the ING family.</text>
</comment>
<dbReference type="InterPro" id="IPR019786">
    <property type="entry name" value="Zinc_finger_PHD-type_CS"/>
</dbReference>
<accession>A0A7D9H866</accession>
<dbReference type="CDD" id="cd15505">
    <property type="entry name" value="PHD_ING"/>
    <property type="match status" value="1"/>
</dbReference>
<dbReference type="SMART" id="SM00249">
    <property type="entry name" value="PHD"/>
    <property type="match status" value="1"/>
</dbReference>
<evidence type="ECO:0000256" key="4">
    <source>
        <dbReference type="ARBA" id="ARBA00022771"/>
    </source>
</evidence>
<keyword evidence="6" id="KW-0539">Nucleus</keyword>
<name>A0A7D9H866_PARCT</name>
<dbReference type="InterPro" id="IPR019787">
    <property type="entry name" value="Znf_PHD-finger"/>
</dbReference>
<gene>
    <name evidence="8" type="ORF">PACLA_8A084326</name>
</gene>
<dbReference type="PROSITE" id="PS01359">
    <property type="entry name" value="ZF_PHD_1"/>
    <property type="match status" value="1"/>
</dbReference>
<keyword evidence="5" id="KW-0862">Zinc</keyword>
<dbReference type="InterPro" id="IPR001965">
    <property type="entry name" value="Znf_PHD"/>
</dbReference>
<dbReference type="GO" id="GO:0008270">
    <property type="term" value="F:zinc ion binding"/>
    <property type="evidence" value="ECO:0007669"/>
    <property type="project" value="UniProtKB-KW"/>
</dbReference>
<evidence type="ECO:0000256" key="1">
    <source>
        <dbReference type="ARBA" id="ARBA00004123"/>
    </source>
</evidence>
<dbReference type="OrthoDB" id="5411773at2759"/>
<comment type="subcellular location">
    <subcellularLocation>
        <location evidence="1">Nucleus</location>
    </subcellularLocation>
</comment>
<feature type="compositionally biased region" description="Acidic residues" evidence="7">
    <location>
        <begin position="22"/>
        <end position="36"/>
    </location>
</feature>
<proteinExistence type="inferred from homology"/>
<sequence length="981" mass="112499">MRRGKLENKKSSIHSIGLEIESDSDSACLAEDEVSDGEWISNSEESDSSDIGHDTENVVSATGTVSRDANLEKTEPRRKVVETTSNTTKTLESLSALNELPPVHIYAPDHSTLLVMLRENKLNWFAFVHDLKTYMKEHENEVVNEVLASFVQQLLFMDLDDNELRLIEQSRQAFLHSEKVSMMERTGLTDSESDDPEEWTEVKNLRSKECREMIKKQRAIIKRMAKRKAAKVIASRCLLKRKVPARVSKIVKQFPNIGKDIETFVRSKRFGADAWRRTGLTTFDGNRKTGPKASFRSIKRYLEEKYNRKIGYGTVVQLCVVRNKRRISAKRYKGIAKVTCRRARKGFQLKLNVDAHYSCAMYKGLDYIQLKDGRDKIILNRDDQAGFRLDTTYTHRQYKSLSTDSQEVTTHTDYVNKYSSVLQTSSYLFMATDTTIEQCAGVVKPHIAFEKNPSQHAADFRMVKTTADFEFLKSKEKPVDCIRVDGATDERPSVKEVQFLWTEVHLTEGKVYTSVTCRYSGGSFLNRVELMNGCLAHAHSNLFIPSTLSGFNLSENGLDDGKLLENLNLASDVYIDRVNGAPCGETTIKLFKGSKDKHAEYLKNRRPNLLIFLHGSKKARTELKKENSTQFEYFNEIWDLRNSHMIKDLPDQYAFVLLSCYKSNCIHPVCRQGRPIAPLTWFTNGPLLTYFPHPTPDPTKPWGGTCSKCKSFCSGHFMSPEENIKHVLAKGTKDCMKEPPTVTVKKYYEQRIKDNLQVFDEHSIIDLAKRTLLPVPDVQMRLQHLSDVSDRRKAGAVKAAATRKAKRESQQKQDPFCLCGNDDNDEMVMCENKKCKYQWFHYQCVVMTEDTVPDGEWFCPSCEEKKRKFHGNHHVKVEELPDCEASKEEKIAETMNMLAPMNANLYTNHVTAIHGAAEVVAKASMKSAAEETKQFYELEEDGVYDIGYWYYCGRDLETKGIFIFLRGRYWHVVDYWKSARR</sequence>
<evidence type="ECO:0000256" key="3">
    <source>
        <dbReference type="ARBA" id="ARBA00022723"/>
    </source>
</evidence>
<keyword evidence="9" id="KW-1185">Reference proteome</keyword>
<dbReference type="EMBL" id="CACRXK020000029">
    <property type="protein sequence ID" value="CAB3977095.1"/>
    <property type="molecule type" value="Genomic_DNA"/>
</dbReference>
<dbReference type="SUPFAM" id="SSF57903">
    <property type="entry name" value="FYVE/PHD zinc finger"/>
    <property type="match status" value="1"/>
</dbReference>
<dbReference type="PANTHER" id="PTHR10333">
    <property type="entry name" value="INHIBITOR OF GROWTH PROTEIN"/>
    <property type="match status" value="1"/>
</dbReference>
<dbReference type="Proteomes" id="UP001152795">
    <property type="component" value="Unassembled WGS sequence"/>
</dbReference>
<organism evidence="8 9">
    <name type="scientific">Paramuricea clavata</name>
    <name type="common">Red gorgonian</name>
    <name type="synonym">Violescent sea-whip</name>
    <dbReference type="NCBI Taxonomy" id="317549"/>
    <lineage>
        <taxon>Eukaryota</taxon>
        <taxon>Metazoa</taxon>
        <taxon>Cnidaria</taxon>
        <taxon>Anthozoa</taxon>
        <taxon>Octocorallia</taxon>
        <taxon>Malacalcyonacea</taxon>
        <taxon>Plexauridae</taxon>
        <taxon>Paramuricea</taxon>
    </lineage>
</organism>
<dbReference type="InterPro" id="IPR011011">
    <property type="entry name" value="Znf_FYVE_PHD"/>
</dbReference>
<comment type="caution">
    <text evidence="8">The sequence shown here is derived from an EMBL/GenBank/DDBJ whole genome shotgun (WGS) entry which is preliminary data.</text>
</comment>
<reference evidence="8" key="1">
    <citation type="submission" date="2020-04" db="EMBL/GenBank/DDBJ databases">
        <authorList>
            <person name="Alioto T."/>
            <person name="Alioto T."/>
            <person name="Gomez Garrido J."/>
        </authorList>
    </citation>
    <scope>NUCLEOTIDE SEQUENCE</scope>
    <source>
        <strain evidence="8">A484AB</strain>
    </source>
</reference>
<dbReference type="PROSITE" id="PS50016">
    <property type="entry name" value="ZF_PHD_2"/>
    <property type="match status" value="1"/>
</dbReference>
<feature type="compositionally biased region" description="Polar residues" evidence="7">
    <location>
        <begin position="57"/>
        <end position="67"/>
    </location>
</feature>
<keyword evidence="4" id="KW-0863">Zinc-finger</keyword>
<protein>
    <submittedName>
        <fullName evidence="8">Chromatin modification-related YNG2</fullName>
    </submittedName>
</protein>
<evidence type="ECO:0000256" key="7">
    <source>
        <dbReference type="SAM" id="MobiDB-lite"/>
    </source>
</evidence>
<evidence type="ECO:0000256" key="2">
    <source>
        <dbReference type="ARBA" id="ARBA00010210"/>
    </source>
</evidence>